<dbReference type="WBParaSite" id="SVE_1000716950.1">
    <property type="protein sequence ID" value="SVE_1000716950.1"/>
    <property type="gene ID" value="SVE_1000716950"/>
</dbReference>
<evidence type="ECO:0000313" key="2">
    <source>
        <dbReference type="Proteomes" id="UP000035680"/>
    </source>
</evidence>
<keyword evidence="1" id="KW-0472">Membrane</keyword>
<reference evidence="2" key="1">
    <citation type="submission" date="2014-07" db="EMBL/GenBank/DDBJ databases">
        <authorList>
            <person name="Martin A.A"/>
            <person name="De Silva N."/>
        </authorList>
    </citation>
    <scope>NUCLEOTIDE SEQUENCE</scope>
</reference>
<sequence>MFQFKDILTTKSQLVEFFKLIYTTFVLFLQRHSSKILGKMFMTLNFGTSAVFFKVLFALVLSANFFTRYVYF</sequence>
<accession>A0A0K0FLW5</accession>
<dbReference type="AlphaFoldDB" id="A0A0K0FLW5"/>
<evidence type="ECO:0000256" key="1">
    <source>
        <dbReference type="SAM" id="Phobius"/>
    </source>
</evidence>
<reference evidence="3" key="2">
    <citation type="submission" date="2015-08" db="UniProtKB">
        <authorList>
            <consortium name="WormBaseParasite"/>
        </authorList>
    </citation>
    <scope>IDENTIFICATION</scope>
</reference>
<keyword evidence="1" id="KW-0812">Transmembrane</keyword>
<protein>
    <submittedName>
        <fullName evidence="3">Uncharacterized protein</fullName>
    </submittedName>
</protein>
<keyword evidence="2" id="KW-1185">Reference proteome</keyword>
<dbReference type="Proteomes" id="UP000035680">
    <property type="component" value="Unassembled WGS sequence"/>
</dbReference>
<feature type="transmembrane region" description="Helical" evidence="1">
    <location>
        <begin position="41"/>
        <end position="66"/>
    </location>
</feature>
<name>A0A0K0FLW5_STRVS</name>
<feature type="transmembrane region" description="Helical" evidence="1">
    <location>
        <begin position="12"/>
        <end position="29"/>
    </location>
</feature>
<organism evidence="2 3">
    <name type="scientific">Strongyloides venezuelensis</name>
    <name type="common">Threadworm</name>
    <dbReference type="NCBI Taxonomy" id="75913"/>
    <lineage>
        <taxon>Eukaryota</taxon>
        <taxon>Metazoa</taxon>
        <taxon>Ecdysozoa</taxon>
        <taxon>Nematoda</taxon>
        <taxon>Chromadorea</taxon>
        <taxon>Rhabditida</taxon>
        <taxon>Tylenchina</taxon>
        <taxon>Panagrolaimomorpha</taxon>
        <taxon>Strongyloidoidea</taxon>
        <taxon>Strongyloididae</taxon>
        <taxon>Strongyloides</taxon>
    </lineage>
</organism>
<proteinExistence type="predicted"/>
<keyword evidence="1" id="KW-1133">Transmembrane helix</keyword>
<evidence type="ECO:0000313" key="3">
    <source>
        <dbReference type="WBParaSite" id="SVE_1000716950.1"/>
    </source>
</evidence>